<dbReference type="AlphaFoldDB" id="A0A150GBE9"/>
<dbReference type="EMBL" id="LSYV01000040">
    <property type="protein sequence ID" value="KXZ46895.1"/>
    <property type="molecule type" value="Genomic_DNA"/>
</dbReference>
<dbReference type="Proteomes" id="UP000075714">
    <property type="component" value="Unassembled WGS sequence"/>
</dbReference>
<protein>
    <submittedName>
        <fullName evidence="2">Uncharacterized protein</fullName>
    </submittedName>
</protein>
<evidence type="ECO:0000313" key="2">
    <source>
        <dbReference type="EMBL" id="KXZ46895.1"/>
    </source>
</evidence>
<feature type="compositionally biased region" description="Acidic residues" evidence="1">
    <location>
        <begin position="254"/>
        <end position="263"/>
    </location>
</feature>
<feature type="compositionally biased region" description="Acidic residues" evidence="1">
    <location>
        <begin position="172"/>
        <end position="182"/>
    </location>
</feature>
<feature type="compositionally biased region" description="Gly residues" evidence="1">
    <location>
        <begin position="225"/>
        <end position="235"/>
    </location>
</feature>
<evidence type="ECO:0000313" key="3">
    <source>
        <dbReference type="Proteomes" id="UP000075714"/>
    </source>
</evidence>
<keyword evidence="3" id="KW-1185">Reference proteome</keyword>
<gene>
    <name evidence="2" type="ORF">GPECTOR_39g389</name>
</gene>
<name>A0A150GBE9_GONPE</name>
<proteinExistence type="predicted"/>
<accession>A0A150GBE9</accession>
<evidence type="ECO:0000256" key="1">
    <source>
        <dbReference type="SAM" id="MobiDB-lite"/>
    </source>
</evidence>
<reference evidence="3" key="1">
    <citation type="journal article" date="2016" name="Nat. Commun.">
        <title>The Gonium pectorale genome demonstrates co-option of cell cycle regulation during the evolution of multicellularity.</title>
        <authorList>
            <person name="Hanschen E.R."/>
            <person name="Marriage T.N."/>
            <person name="Ferris P.J."/>
            <person name="Hamaji T."/>
            <person name="Toyoda A."/>
            <person name="Fujiyama A."/>
            <person name="Neme R."/>
            <person name="Noguchi H."/>
            <person name="Minakuchi Y."/>
            <person name="Suzuki M."/>
            <person name="Kawai-Toyooka H."/>
            <person name="Smith D.R."/>
            <person name="Sparks H."/>
            <person name="Anderson J."/>
            <person name="Bakaric R."/>
            <person name="Luria V."/>
            <person name="Karger A."/>
            <person name="Kirschner M.W."/>
            <person name="Durand P.M."/>
            <person name="Michod R.E."/>
            <person name="Nozaki H."/>
            <person name="Olson B.J."/>
        </authorList>
    </citation>
    <scope>NUCLEOTIDE SEQUENCE [LARGE SCALE GENOMIC DNA]</scope>
    <source>
        <strain evidence="3">NIES-2863</strain>
    </source>
</reference>
<sequence length="276" mass="29497">MCTFVGRGLRKQQRWIKPELWIPLAQWALASEVQPAGVNFKFDIKSGEVVGMSTPAYQAVKLEPLGPGDVAELSNMLSTVWESCYRLLVSCRQLDSQLSRTTTALTRTRQELQEVTEKHKGLIEELHIKFALVLDAKKDKLIEQRQRIKELEAQLKAAQEELAEAEAQHTDNEEEAEPELEAPETAMQTAGRQEGVPGRDGGGEASGGALAPAVGPSGFSVDAAAGGGAGGGGGTYASLGHTQLDEAMVVYEGGTDEEEDDDAVLGLGPAGGRRGR</sequence>
<dbReference type="OrthoDB" id="547258at2759"/>
<comment type="caution">
    <text evidence="2">The sequence shown here is derived from an EMBL/GenBank/DDBJ whole genome shotgun (WGS) entry which is preliminary data.</text>
</comment>
<feature type="region of interest" description="Disordered" evidence="1">
    <location>
        <begin position="160"/>
        <end position="276"/>
    </location>
</feature>
<dbReference type="SUPFAM" id="SSF58022">
    <property type="entry name" value="XRCC4, C-terminal oligomerization domain"/>
    <property type="match status" value="1"/>
</dbReference>
<organism evidence="2 3">
    <name type="scientific">Gonium pectorale</name>
    <name type="common">Green alga</name>
    <dbReference type="NCBI Taxonomy" id="33097"/>
    <lineage>
        <taxon>Eukaryota</taxon>
        <taxon>Viridiplantae</taxon>
        <taxon>Chlorophyta</taxon>
        <taxon>core chlorophytes</taxon>
        <taxon>Chlorophyceae</taxon>
        <taxon>CS clade</taxon>
        <taxon>Chlamydomonadales</taxon>
        <taxon>Volvocaceae</taxon>
        <taxon>Gonium</taxon>
    </lineage>
</organism>